<name>A0AAC9HMA7_9PSEU</name>
<dbReference type="AlphaFoldDB" id="A0AAC9HMA7"/>
<keyword evidence="2" id="KW-1185">Reference proteome</keyword>
<reference evidence="2" key="1">
    <citation type="submission" date="2016-03" db="EMBL/GenBank/DDBJ databases">
        <title>Complete genome sequence of the type strain Actinoalloteichus hymeniacidonis DSM 45092.</title>
        <authorList>
            <person name="Schaffert L."/>
            <person name="Albersmeier A."/>
            <person name="Winkler A."/>
            <person name="Kalinowski J."/>
            <person name="Zotchev S."/>
            <person name="Ruckert C."/>
        </authorList>
    </citation>
    <scope>NUCLEOTIDE SEQUENCE [LARGE SCALE GENOMIC DNA]</scope>
    <source>
        <strain evidence="2">HPA177(T) (DSM 45092(T))</strain>
    </source>
</reference>
<dbReference type="Proteomes" id="UP000095210">
    <property type="component" value="Chromosome"/>
</dbReference>
<evidence type="ECO:0000313" key="2">
    <source>
        <dbReference type="Proteomes" id="UP000095210"/>
    </source>
</evidence>
<dbReference type="EMBL" id="CP014859">
    <property type="protein sequence ID" value="AOS61957.1"/>
    <property type="molecule type" value="Genomic_DNA"/>
</dbReference>
<organism evidence="1 2">
    <name type="scientific">Actinoalloteichus hymeniacidonis</name>
    <dbReference type="NCBI Taxonomy" id="340345"/>
    <lineage>
        <taxon>Bacteria</taxon>
        <taxon>Bacillati</taxon>
        <taxon>Actinomycetota</taxon>
        <taxon>Actinomycetes</taxon>
        <taxon>Pseudonocardiales</taxon>
        <taxon>Pseudonocardiaceae</taxon>
        <taxon>Actinoalloteichus</taxon>
    </lineage>
</organism>
<proteinExistence type="predicted"/>
<dbReference type="KEGG" id="ahm:TL08_05660"/>
<evidence type="ECO:0000313" key="1">
    <source>
        <dbReference type="EMBL" id="AOS61957.1"/>
    </source>
</evidence>
<protein>
    <submittedName>
        <fullName evidence="1">Uncharacterized protein</fullName>
    </submittedName>
</protein>
<sequence>MKPTVSMEQASGRWPTIRRYLLAKPRIAKITNPFLDWHCANASTTLPNEQIADALTEWADYFEWDLQQRTDELVADPARQHFLENWTDSMAYCCRRWAAWARGEDPGKPIPLHERRPDLARRGNAITDEIIAGLAVRSHTDDWQGTTP</sequence>
<dbReference type="RefSeq" id="WP_157420964.1">
    <property type="nucleotide sequence ID" value="NZ_CP014859.1"/>
</dbReference>
<gene>
    <name evidence="1" type="ORF">TL08_05660</name>
</gene>
<accession>A0AAC9HMA7</accession>